<keyword evidence="14" id="KW-1185">Reference proteome</keyword>
<protein>
    <recommendedName>
        <fullName evidence="9">tRNA-uridine aminocarboxypropyltransferase 1</fullName>
        <ecNumber evidence="2">2.5.1.25</ecNumber>
    </recommendedName>
    <alternativeName>
        <fullName evidence="10">DTW domain-containing protein 1</fullName>
    </alternativeName>
</protein>
<dbReference type="GO" id="GO:0005634">
    <property type="term" value="C:nucleus"/>
    <property type="evidence" value="ECO:0007669"/>
    <property type="project" value="UniProtKB-SubCell"/>
</dbReference>
<comment type="function">
    <text evidence="7">Catalyzes the formation of 3-(3-amino-3-carboxypropyl)uridine (acp3U) at position 20 in the D-loop of several cytoplasmic tRNAs (acp3U(20)).</text>
</comment>
<evidence type="ECO:0000256" key="2">
    <source>
        <dbReference type="ARBA" id="ARBA00012386"/>
    </source>
</evidence>
<dbReference type="PANTHER" id="PTHR15627">
    <property type="entry name" value="NATURAL KILLER CELL-SPECIFIC ANTIGEN KLIP1"/>
    <property type="match status" value="1"/>
</dbReference>
<evidence type="ECO:0000256" key="6">
    <source>
        <dbReference type="ARBA" id="ARBA00023242"/>
    </source>
</evidence>
<dbReference type="AlphaFoldDB" id="A0AAJ7SJM8"/>
<keyword evidence="5" id="KW-0819">tRNA processing</keyword>
<evidence type="ECO:0000256" key="1">
    <source>
        <dbReference type="ARBA" id="ARBA00004123"/>
    </source>
</evidence>
<dbReference type="KEGG" id="goe:100908292"/>
<comment type="catalytic activity">
    <reaction evidence="11">
        <text>a uridine in tRNA + S-adenosyl-L-methionine = a 3-[(3S)-3-amino-3-carboxypropyl]uridine in tRNA + S-methyl-5'-thioadenosine + H(+)</text>
        <dbReference type="Rhea" id="RHEA:62432"/>
        <dbReference type="Rhea" id="RHEA-COMP:13339"/>
        <dbReference type="Rhea" id="RHEA-COMP:16092"/>
        <dbReference type="ChEBI" id="CHEBI:15378"/>
        <dbReference type="ChEBI" id="CHEBI:17509"/>
        <dbReference type="ChEBI" id="CHEBI:59789"/>
        <dbReference type="ChEBI" id="CHEBI:65315"/>
        <dbReference type="ChEBI" id="CHEBI:82930"/>
        <dbReference type="EC" id="2.5.1.25"/>
    </reaction>
</comment>
<dbReference type="RefSeq" id="XP_028968991.1">
    <property type="nucleotide sequence ID" value="XM_029113158.1"/>
</dbReference>
<feature type="region of interest" description="Disordered" evidence="12">
    <location>
        <begin position="1"/>
        <end position="24"/>
    </location>
</feature>
<evidence type="ECO:0000313" key="15">
    <source>
        <dbReference type="RefSeq" id="XP_028968991.1"/>
    </source>
</evidence>
<dbReference type="GeneID" id="100908292"/>
<dbReference type="InterPro" id="IPR005636">
    <property type="entry name" value="DTW"/>
</dbReference>
<dbReference type="Pfam" id="PF03942">
    <property type="entry name" value="DTW"/>
    <property type="match status" value="1"/>
</dbReference>
<evidence type="ECO:0000259" key="13">
    <source>
        <dbReference type="SMART" id="SM01144"/>
    </source>
</evidence>
<feature type="domain" description="DTW" evidence="13">
    <location>
        <begin position="97"/>
        <end position="294"/>
    </location>
</feature>
<evidence type="ECO:0000256" key="12">
    <source>
        <dbReference type="SAM" id="MobiDB-lite"/>
    </source>
</evidence>
<keyword evidence="3" id="KW-0808">Transferase</keyword>
<feature type="compositionally biased region" description="Basic and acidic residues" evidence="12">
    <location>
        <begin position="9"/>
        <end position="18"/>
    </location>
</feature>
<dbReference type="PANTHER" id="PTHR15627:SF8">
    <property type="entry name" value="TRNA-URIDINE AMINOCARBOXYPROPYLTRANSFERASE 1"/>
    <property type="match status" value="1"/>
</dbReference>
<dbReference type="Proteomes" id="UP000694867">
    <property type="component" value="Unplaced"/>
</dbReference>
<accession>A0AAJ7SJM8</accession>
<evidence type="ECO:0000256" key="10">
    <source>
        <dbReference type="ARBA" id="ARBA00042508"/>
    </source>
</evidence>
<evidence type="ECO:0000256" key="7">
    <source>
        <dbReference type="ARBA" id="ARBA00037050"/>
    </source>
</evidence>
<dbReference type="SMART" id="SM01144">
    <property type="entry name" value="DTW"/>
    <property type="match status" value="1"/>
</dbReference>
<comment type="subcellular location">
    <subcellularLocation>
        <location evidence="1">Nucleus</location>
    </subcellularLocation>
</comment>
<evidence type="ECO:0000256" key="3">
    <source>
        <dbReference type="ARBA" id="ARBA00022679"/>
    </source>
</evidence>
<evidence type="ECO:0000256" key="9">
    <source>
        <dbReference type="ARBA" id="ARBA00039242"/>
    </source>
</evidence>
<dbReference type="InterPro" id="IPR051521">
    <property type="entry name" value="tRNA_Mod/Golgi_Maint"/>
</dbReference>
<keyword evidence="6" id="KW-0539">Nucleus</keyword>
<proteinExistence type="inferred from homology"/>
<gene>
    <name evidence="15" type="primary">LOC100908292</name>
</gene>
<evidence type="ECO:0000256" key="11">
    <source>
        <dbReference type="ARBA" id="ARBA00048718"/>
    </source>
</evidence>
<evidence type="ECO:0000256" key="4">
    <source>
        <dbReference type="ARBA" id="ARBA00022691"/>
    </source>
</evidence>
<dbReference type="GO" id="GO:0016432">
    <property type="term" value="F:tRNA-uridine aminocarboxypropyltransferase activity"/>
    <property type="evidence" value="ECO:0007669"/>
    <property type="project" value="UniProtKB-EC"/>
</dbReference>
<organism evidence="14 15">
    <name type="scientific">Galendromus occidentalis</name>
    <name type="common">western predatory mite</name>
    <dbReference type="NCBI Taxonomy" id="34638"/>
    <lineage>
        <taxon>Eukaryota</taxon>
        <taxon>Metazoa</taxon>
        <taxon>Ecdysozoa</taxon>
        <taxon>Arthropoda</taxon>
        <taxon>Chelicerata</taxon>
        <taxon>Arachnida</taxon>
        <taxon>Acari</taxon>
        <taxon>Parasitiformes</taxon>
        <taxon>Mesostigmata</taxon>
        <taxon>Gamasina</taxon>
        <taxon>Phytoseioidea</taxon>
        <taxon>Phytoseiidae</taxon>
        <taxon>Typhlodrominae</taxon>
        <taxon>Galendromus</taxon>
    </lineage>
</organism>
<evidence type="ECO:0000256" key="8">
    <source>
        <dbReference type="ARBA" id="ARBA00038290"/>
    </source>
</evidence>
<dbReference type="EC" id="2.5.1.25" evidence="2"/>
<keyword evidence="4" id="KW-0949">S-adenosyl-L-methionine</keyword>
<name>A0AAJ7SJM8_9ACAR</name>
<dbReference type="GO" id="GO:0006400">
    <property type="term" value="P:tRNA modification"/>
    <property type="evidence" value="ECO:0007669"/>
    <property type="project" value="TreeGrafter"/>
</dbReference>
<comment type="similarity">
    <text evidence="8">Belongs to the TDD superfamily. DTWD1 family.</text>
</comment>
<evidence type="ECO:0000256" key="5">
    <source>
        <dbReference type="ARBA" id="ARBA00022694"/>
    </source>
</evidence>
<sequence length="298" mass="34319">MGSSRRSKSAVDKKRAHEGAPQLLSSAHQLFRRLKDVNVKAAMSEERKRPSITRSPLYENLSLPVSEAFCDWDISDASSILGGQGERQKCGRCGRSRMWFCYGCMIPLESLRAVLPKVKLPFRIDIIRHAHEAAGRSTGIHAAILSEDVHIHTYPDIPEYDPCRTVLIFPDGEATFESIRATERQTVCPVCGNLHQAFPYDRIVFVDCCWTQTRRIILDERISALHNRVGLKGRISLFWRPQRTRNPDHLATIEAIHQACSVWLLSQKCQRPHRVDNLLFFFKYMYDKISNRYRESEH</sequence>
<evidence type="ECO:0000313" key="14">
    <source>
        <dbReference type="Proteomes" id="UP000694867"/>
    </source>
</evidence>
<reference evidence="15" key="1">
    <citation type="submission" date="2025-08" db="UniProtKB">
        <authorList>
            <consortium name="RefSeq"/>
        </authorList>
    </citation>
    <scope>IDENTIFICATION</scope>
</reference>